<dbReference type="InterPro" id="IPR013114">
    <property type="entry name" value="FabA_FabZ"/>
</dbReference>
<evidence type="ECO:0000256" key="10">
    <source>
        <dbReference type="ARBA" id="ARBA00025049"/>
    </source>
</evidence>
<reference evidence="12 13" key="1">
    <citation type="submission" date="2020-12" db="EMBL/GenBank/DDBJ databases">
        <title>FDA dAtabase for Regulatory Grade micrObial Sequences (FDA-ARGOS): Supporting development and validation of Infectious Disease Dx tests.</title>
        <authorList>
            <person name="Sproer C."/>
            <person name="Gronow S."/>
            <person name="Severitt S."/>
            <person name="Schroder I."/>
            <person name="Tallon L."/>
            <person name="Sadzewicz L."/>
            <person name="Zhao X."/>
            <person name="Boylan J."/>
            <person name="Ott S."/>
            <person name="Bowen H."/>
            <person name="Vavikolanu K."/>
            <person name="Mehta A."/>
            <person name="Aluvathingal J."/>
            <person name="Nadendla S."/>
            <person name="Lowell S."/>
            <person name="Myers T."/>
            <person name="Yan Y."/>
            <person name="Sichtig H."/>
        </authorList>
    </citation>
    <scope>NUCLEOTIDE SEQUENCE [LARGE SCALE GENOMIC DNA]</scope>
    <source>
        <strain evidence="12 13">FDAARGOS_911</strain>
    </source>
</reference>
<dbReference type="NCBIfam" id="TIGR01750">
    <property type="entry name" value="fabZ"/>
    <property type="match status" value="1"/>
</dbReference>
<dbReference type="GO" id="GO:0006633">
    <property type="term" value="P:fatty acid biosynthetic process"/>
    <property type="evidence" value="ECO:0007669"/>
    <property type="project" value="InterPro"/>
</dbReference>
<dbReference type="KEGG" id="aun:AWM73_04845"/>
<evidence type="ECO:0000313" key="11">
    <source>
        <dbReference type="EMBL" id="MCY3052478.1"/>
    </source>
</evidence>
<dbReference type="PANTHER" id="PTHR30272:SF1">
    <property type="entry name" value="3-HYDROXYACYL-[ACYL-CARRIER-PROTEIN] DEHYDRATASE"/>
    <property type="match status" value="1"/>
</dbReference>
<evidence type="ECO:0000256" key="9">
    <source>
        <dbReference type="ARBA" id="ARBA00023239"/>
    </source>
</evidence>
<comment type="subcellular location">
    <subcellularLocation>
        <location evidence="2">Cytoplasm</location>
    </subcellularLocation>
</comment>
<dbReference type="GO" id="GO:0009245">
    <property type="term" value="P:lipid A biosynthetic process"/>
    <property type="evidence" value="ECO:0007669"/>
    <property type="project" value="UniProtKB-KW"/>
</dbReference>
<dbReference type="EMBL" id="JAOTML010000001">
    <property type="protein sequence ID" value="MCY3052478.1"/>
    <property type="molecule type" value="Genomic_DNA"/>
</dbReference>
<name>A0A0X8FEM3_9LACT</name>
<keyword evidence="6" id="KW-0444">Lipid biosynthesis</keyword>
<evidence type="ECO:0000256" key="1">
    <source>
        <dbReference type="ARBA" id="ARBA00001055"/>
    </source>
</evidence>
<dbReference type="EC" id="4.2.1.59" evidence="4"/>
<keyword evidence="7" id="KW-0441">Lipid A biosynthesis</keyword>
<dbReference type="PANTHER" id="PTHR30272">
    <property type="entry name" value="3-HYDROXYACYL-[ACYL-CARRIER-PROTEIN] DEHYDRATASE"/>
    <property type="match status" value="1"/>
</dbReference>
<dbReference type="Gene3D" id="3.10.129.10">
    <property type="entry name" value="Hotdog Thioesterase"/>
    <property type="match status" value="1"/>
</dbReference>
<dbReference type="FunFam" id="3.10.129.10:FF:000001">
    <property type="entry name" value="3-hydroxyacyl-[acyl-carrier-protein] dehydratase FabZ"/>
    <property type="match status" value="1"/>
</dbReference>
<evidence type="ECO:0000256" key="5">
    <source>
        <dbReference type="ARBA" id="ARBA00022490"/>
    </source>
</evidence>
<evidence type="ECO:0000313" key="13">
    <source>
        <dbReference type="Proteomes" id="UP000594771"/>
    </source>
</evidence>
<dbReference type="CDD" id="cd01288">
    <property type="entry name" value="FabZ"/>
    <property type="match status" value="1"/>
</dbReference>
<evidence type="ECO:0000313" key="14">
    <source>
        <dbReference type="Proteomes" id="UP001069145"/>
    </source>
</evidence>
<dbReference type="SUPFAM" id="SSF54637">
    <property type="entry name" value="Thioesterase/thiol ester dehydrase-isomerase"/>
    <property type="match status" value="1"/>
</dbReference>
<keyword evidence="14" id="KW-1185">Reference proteome</keyword>
<accession>A0A0X8FEM3</accession>
<dbReference type="NCBIfam" id="NF000582">
    <property type="entry name" value="PRK00006.1"/>
    <property type="match status" value="1"/>
</dbReference>
<evidence type="ECO:0000256" key="7">
    <source>
        <dbReference type="ARBA" id="ARBA00022556"/>
    </source>
</evidence>
<dbReference type="InterPro" id="IPR010084">
    <property type="entry name" value="FabZ"/>
</dbReference>
<dbReference type="Proteomes" id="UP000594771">
    <property type="component" value="Chromosome"/>
</dbReference>
<gene>
    <name evidence="12" type="primary">fabZ</name>
    <name evidence="12" type="ORF">I6G68_05210</name>
    <name evidence="11" type="ORF">ODY43_00470</name>
</gene>
<dbReference type="GO" id="GO:0005737">
    <property type="term" value="C:cytoplasm"/>
    <property type="evidence" value="ECO:0007669"/>
    <property type="project" value="UniProtKB-SubCell"/>
</dbReference>
<sequence length="152" mass="16779">MENQEPILSAQEVMDIIPNRYPMFLVDAVYELDVGKRIVARKNVTINEPFFVGHFPGEPVMPGVLQVELMAQVGSIALLKGLNTEDKKMTGYLAAVDKVKFRQKVVPGDVLTVEVNILKMKKSIGTAKAEIRREDGKVVSSCLMTFAVGEAK</sequence>
<dbReference type="InterPro" id="IPR029069">
    <property type="entry name" value="HotDog_dom_sf"/>
</dbReference>
<dbReference type="Proteomes" id="UP001069145">
    <property type="component" value="Unassembled WGS sequence"/>
</dbReference>
<proteinExistence type="inferred from homology"/>
<keyword evidence="5" id="KW-0963">Cytoplasm</keyword>
<evidence type="ECO:0000256" key="3">
    <source>
        <dbReference type="ARBA" id="ARBA00009174"/>
    </source>
</evidence>
<dbReference type="AlphaFoldDB" id="A0A0X8FEM3"/>
<protein>
    <recommendedName>
        <fullName evidence="4">3-hydroxyacyl-[acyl-carrier-protein] dehydratase</fullName>
        <ecNumber evidence="4">4.2.1.59</ecNumber>
    </recommendedName>
</protein>
<dbReference type="GeneID" id="35767069"/>
<dbReference type="RefSeq" id="WP_060778328.1">
    <property type="nucleotide sequence ID" value="NZ_CAJHLF010000002.1"/>
</dbReference>
<dbReference type="GO" id="GO:0016020">
    <property type="term" value="C:membrane"/>
    <property type="evidence" value="ECO:0007669"/>
    <property type="project" value="GOC"/>
</dbReference>
<dbReference type="OrthoDB" id="9772788at2"/>
<reference evidence="11" key="2">
    <citation type="submission" date="2022-09" db="EMBL/GenBank/DDBJ databases">
        <title>Aerococcus urinae taxonomy study.</title>
        <authorList>
            <person name="Christensen J."/>
            <person name="Senneby E."/>
        </authorList>
    </citation>
    <scope>NUCLEOTIDE SEQUENCE</scope>
    <source>
        <strain evidence="11">NLD-066-U95</strain>
    </source>
</reference>
<evidence type="ECO:0000256" key="2">
    <source>
        <dbReference type="ARBA" id="ARBA00004496"/>
    </source>
</evidence>
<comment type="similarity">
    <text evidence="3">Belongs to the thioester dehydratase family. FabZ subfamily.</text>
</comment>
<evidence type="ECO:0000256" key="8">
    <source>
        <dbReference type="ARBA" id="ARBA00023098"/>
    </source>
</evidence>
<comment type="catalytic activity">
    <reaction evidence="1">
        <text>a (3R)-hydroxyacyl-[ACP] = a (2E)-enoyl-[ACP] + H2O</text>
        <dbReference type="Rhea" id="RHEA:13097"/>
        <dbReference type="Rhea" id="RHEA-COMP:9925"/>
        <dbReference type="Rhea" id="RHEA-COMP:9945"/>
        <dbReference type="ChEBI" id="CHEBI:15377"/>
        <dbReference type="ChEBI" id="CHEBI:78784"/>
        <dbReference type="ChEBI" id="CHEBI:78827"/>
        <dbReference type="EC" id="4.2.1.59"/>
    </reaction>
</comment>
<organism evidence="12 13">
    <name type="scientific">Aerococcus urinae</name>
    <dbReference type="NCBI Taxonomy" id="1376"/>
    <lineage>
        <taxon>Bacteria</taxon>
        <taxon>Bacillati</taxon>
        <taxon>Bacillota</taxon>
        <taxon>Bacilli</taxon>
        <taxon>Lactobacillales</taxon>
        <taxon>Aerococcaceae</taxon>
        <taxon>Aerococcus</taxon>
    </lineage>
</organism>
<dbReference type="GO" id="GO:0019171">
    <property type="term" value="F:(3R)-hydroxyacyl-[acyl-carrier-protein] dehydratase activity"/>
    <property type="evidence" value="ECO:0007669"/>
    <property type="project" value="UniProtKB-EC"/>
</dbReference>
<evidence type="ECO:0000313" key="12">
    <source>
        <dbReference type="EMBL" id="QPS00797.1"/>
    </source>
</evidence>
<keyword evidence="9 12" id="KW-0456">Lyase</keyword>
<comment type="function">
    <text evidence="10">Involved in unsaturated fatty acids biosynthesis. Catalyzes the dehydration of short chain beta-hydroxyacyl-ACPs and long chain saturated and unsaturated beta-hydroxyacyl-ACPs.</text>
</comment>
<keyword evidence="8" id="KW-0443">Lipid metabolism</keyword>
<dbReference type="Pfam" id="PF07977">
    <property type="entry name" value="FabA"/>
    <property type="match status" value="1"/>
</dbReference>
<evidence type="ECO:0000256" key="6">
    <source>
        <dbReference type="ARBA" id="ARBA00022516"/>
    </source>
</evidence>
<dbReference type="EMBL" id="CP065662">
    <property type="protein sequence ID" value="QPS00797.1"/>
    <property type="molecule type" value="Genomic_DNA"/>
</dbReference>
<evidence type="ECO:0000256" key="4">
    <source>
        <dbReference type="ARBA" id="ARBA00013167"/>
    </source>
</evidence>